<proteinExistence type="predicted"/>
<dbReference type="Proteomes" id="UP001055072">
    <property type="component" value="Unassembled WGS sequence"/>
</dbReference>
<comment type="caution">
    <text evidence="1">The sequence shown here is derived from an EMBL/GenBank/DDBJ whole genome shotgun (WGS) entry which is preliminary data.</text>
</comment>
<reference evidence="1" key="1">
    <citation type="journal article" date="2021" name="Environ. Microbiol.">
        <title>Gene family expansions and transcriptome signatures uncover fungal adaptations to wood decay.</title>
        <authorList>
            <person name="Hage H."/>
            <person name="Miyauchi S."/>
            <person name="Viragh M."/>
            <person name="Drula E."/>
            <person name="Min B."/>
            <person name="Chaduli D."/>
            <person name="Navarro D."/>
            <person name="Favel A."/>
            <person name="Norest M."/>
            <person name="Lesage-Meessen L."/>
            <person name="Balint B."/>
            <person name="Merenyi Z."/>
            <person name="de Eugenio L."/>
            <person name="Morin E."/>
            <person name="Martinez A.T."/>
            <person name="Baldrian P."/>
            <person name="Stursova M."/>
            <person name="Martinez M.J."/>
            <person name="Novotny C."/>
            <person name="Magnuson J.K."/>
            <person name="Spatafora J.W."/>
            <person name="Maurice S."/>
            <person name="Pangilinan J."/>
            <person name="Andreopoulos W."/>
            <person name="LaButti K."/>
            <person name="Hundley H."/>
            <person name="Na H."/>
            <person name="Kuo A."/>
            <person name="Barry K."/>
            <person name="Lipzen A."/>
            <person name="Henrissat B."/>
            <person name="Riley R."/>
            <person name="Ahrendt S."/>
            <person name="Nagy L.G."/>
            <person name="Grigoriev I.V."/>
            <person name="Martin F."/>
            <person name="Rosso M.N."/>
        </authorList>
    </citation>
    <scope>NUCLEOTIDE SEQUENCE</scope>
    <source>
        <strain evidence="1">CBS 384.51</strain>
    </source>
</reference>
<accession>A0ACB8UKC2</accession>
<dbReference type="EMBL" id="MU274900">
    <property type="protein sequence ID" value="KAI0094646.1"/>
    <property type="molecule type" value="Genomic_DNA"/>
</dbReference>
<evidence type="ECO:0000313" key="1">
    <source>
        <dbReference type="EMBL" id="KAI0094646.1"/>
    </source>
</evidence>
<protein>
    <submittedName>
        <fullName evidence="1">Ribosomal L32p protein family-domain-containing protein</fullName>
    </submittedName>
</protein>
<name>A0ACB8UKC2_9APHY</name>
<keyword evidence="2" id="KW-1185">Reference proteome</keyword>
<gene>
    <name evidence="1" type="ORF">BDY19DRAFT_879423</name>
</gene>
<organism evidence="1 2">
    <name type="scientific">Irpex rosettiformis</name>
    <dbReference type="NCBI Taxonomy" id="378272"/>
    <lineage>
        <taxon>Eukaryota</taxon>
        <taxon>Fungi</taxon>
        <taxon>Dikarya</taxon>
        <taxon>Basidiomycota</taxon>
        <taxon>Agaricomycotina</taxon>
        <taxon>Agaricomycetes</taxon>
        <taxon>Polyporales</taxon>
        <taxon>Irpicaceae</taxon>
        <taxon>Irpex</taxon>
    </lineage>
</organism>
<evidence type="ECO:0000313" key="2">
    <source>
        <dbReference type="Proteomes" id="UP001055072"/>
    </source>
</evidence>
<sequence>MFAAATFLPTFLTAPSPSSWTLPASLQSLLELFPPFVLAVPKKKTSHSRKAMRSANKGLKDKHNIVHCPACGSAKLAHHLCSNCYSQLSRGWKAEQRQSAEGVSP</sequence>